<dbReference type="Gene3D" id="1.20.58.70">
    <property type="match status" value="1"/>
</dbReference>
<dbReference type="Pfam" id="PF05739">
    <property type="entry name" value="SNARE"/>
    <property type="match status" value="1"/>
</dbReference>
<organism evidence="12 13">
    <name type="scientific">Malassezia equina</name>
    <dbReference type="NCBI Taxonomy" id="1381935"/>
    <lineage>
        <taxon>Eukaryota</taxon>
        <taxon>Fungi</taxon>
        <taxon>Dikarya</taxon>
        <taxon>Basidiomycota</taxon>
        <taxon>Ustilaginomycotina</taxon>
        <taxon>Malasseziomycetes</taxon>
        <taxon>Malasseziales</taxon>
        <taxon>Malasseziaceae</taxon>
        <taxon>Malassezia</taxon>
    </lineage>
</organism>
<keyword evidence="3 12" id="KW-0808">Transferase</keyword>
<dbReference type="InterPro" id="IPR021538">
    <property type="entry name" value="Syntaxin-5_N"/>
</dbReference>
<dbReference type="SMART" id="SM00397">
    <property type="entry name" value="t_SNARE"/>
    <property type="match status" value="1"/>
</dbReference>
<comment type="function">
    <text evidence="6">Catalyzes the formation of L-cystathionine from O-succinyl-L-homoserine (OSHS) and L-cysteine, via a gamma-replacement reaction. In the absence of thiol, catalyzes gamma-elimination to form 2-oxobutanoate, succinate and ammonia.</text>
</comment>
<dbReference type="PANTHER" id="PTHR42699:SF1">
    <property type="entry name" value="CYSTATHIONINE GAMMA-SYNTHASE-RELATED"/>
    <property type="match status" value="1"/>
</dbReference>
<evidence type="ECO:0000256" key="8">
    <source>
        <dbReference type="ARBA" id="ARBA00066530"/>
    </source>
</evidence>
<comment type="cofactor">
    <cofactor evidence="1">
        <name>pyridoxal 5'-phosphate</name>
        <dbReference type="ChEBI" id="CHEBI:597326"/>
    </cofactor>
</comment>
<comment type="pathway">
    <text evidence="7">Amino-acid biosynthesis; L-methionine biosynthesis via de novo pathway; L-cystathionine from O-succinyl-L-homoserine: step 1/1.</text>
</comment>
<dbReference type="EC" id="2.5.1.48" evidence="8"/>
<keyword evidence="13" id="KW-1185">Reference proteome</keyword>
<comment type="similarity">
    <text evidence="2">Belongs to the syntaxin family.</text>
</comment>
<evidence type="ECO:0000256" key="10">
    <source>
        <dbReference type="SAM" id="MobiDB-lite"/>
    </source>
</evidence>
<dbReference type="CDD" id="cd15844">
    <property type="entry name" value="SNARE_syntaxin5"/>
    <property type="match status" value="1"/>
</dbReference>
<evidence type="ECO:0000256" key="1">
    <source>
        <dbReference type="ARBA" id="ARBA00001933"/>
    </source>
</evidence>
<dbReference type="InterPro" id="IPR000727">
    <property type="entry name" value="T_SNARE_dom"/>
</dbReference>
<evidence type="ECO:0000256" key="7">
    <source>
        <dbReference type="ARBA" id="ARBA00060510"/>
    </source>
</evidence>
<keyword evidence="4" id="KW-0663">Pyridoxal phosphate</keyword>
<proteinExistence type="inferred from homology"/>
<evidence type="ECO:0000313" key="12">
    <source>
        <dbReference type="EMBL" id="WFD22754.1"/>
    </source>
</evidence>
<feature type="region of interest" description="Disordered" evidence="10">
    <location>
        <begin position="570"/>
        <end position="590"/>
    </location>
</feature>
<dbReference type="InterPro" id="IPR015421">
    <property type="entry name" value="PyrdxlP-dep_Trfase_major"/>
</dbReference>
<dbReference type="Gene3D" id="3.40.640.10">
    <property type="entry name" value="Type I PLP-dependent aspartate aminotransferase-like (Major domain)"/>
    <property type="match status" value="1"/>
</dbReference>
<dbReference type="InterPro" id="IPR015424">
    <property type="entry name" value="PyrdxlP-dep_Trfase"/>
</dbReference>
<evidence type="ECO:0000259" key="11">
    <source>
        <dbReference type="PROSITE" id="PS50192"/>
    </source>
</evidence>
<reference evidence="12" key="1">
    <citation type="submission" date="2023-03" db="EMBL/GenBank/DDBJ databases">
        <title>Mating type loci evolution in Malassezia.</title>
        <authorList>
            <person name="Coelho M.A."/>
        </authorList>
    </citation>
    <scope>NUCLEOTIDE SEQUENCE</scope>
    <source>
        <strain evidence="12">CBS 12830</strain>
    </source>
</reference>
<evidence type="ECO:0000256" key="9">
    <source>
        <dbReference type="ARBA" id="ARBA00083849"/>
    </source>
</evidence>
<dbReference type="GO" id="GO:0019346">
    <property type="term" value="P:transsulfuration"/>
    <property type="evidence" value="ECO:0007669"/>
    <property type="project" value="InterPro"/>
</dbReference>
<dbReference type="SUPFAM" id="SSF47661">
    <property type="entry name" value="t-snare proteins"/>
    <property type="match status" value="1"/>
</dbReference>
<dbReference type="InterPro" id="IPR015422">
    <property type="entry name" value="PyrdxlP-dep_Trfase_small"/>
</dbReference>
<dbReference type="Gene3D" id="3.90.1150.10">
    <property type="entry name" value="Aspartate Aminotransferase, domain 1"/>
    <property type="match status" value="1"/>
</dbReference>
<dbReference type="Pfam" id="PF11416">
    <property type="entry name" value="Syntaxin-5_N"/>
    <property type="match status" value="1"/>
</dbReference>
<dbReference type="PROSITE" id="PS50192">
    <property type="entry name" value="T_SNARE"/>
    <property type="match status" value="1"/>
</dbReference>
<dbReference type="FunFam" id="3.90.1150.10:FF:000063">
    <property type="entry name" value="Probable cystathionine gamma-synthase"/>
    <property type="match status" value="1"/>
</dbReference>
<dbReference type="InterPro" id="IPR051750">
    <property type="entry name" value="Trans-sulfuration_enzymes"/>
</dbReference>
<dbReference type="PROSITE" id="PS00914">
    <property type="entry name" value="SYNTAXIN"/>
    <property type="match status" value="1"/>
</dbReference>
<dbReference type="AlphaFoldDB" id="A0AAF0ED14"/>
<evidence type="ECO:0000256" key="6">
    <source>
        <dbReference type="ARBA" id="ARBA00058439"/>
    </source>
</evidence>
<comment type="catalytic activity">
    <reaction evidence="5">
        <text>O-succinyl-L-homoserine + L-cysteine = L,L-cystathionine + succinate + H(+)</text>
        <dbReference type="Rhea" id="RHEA:20397"/>
        <dbReference type="ChEBI" id="CHEBI:15378"/>
        <dbReference type="ChEBI" id="CHEBI:30031"/>
        <dbReference type="ChEBI" id="CHEBI:35235"/>
        <dbReference type="ChEBI" id="CHEBI:57661"/>
        <dbReference type="ChEBI" id="CHEBI:58161"/>
        <dbReference type="EC" id="2.5.1.48"/>
    </reaction>
</comment>
<dbReference type="InterPro" id="IPR006012">
    <property type="entry name" value="Syntaxin/epimorphin_CS"/>
</dbReference>
<dbReference type="PANTHER" id="PTHR42699">
    <property type="match status" value="1"/>
</dbReference>
<evidence type="ECO:0000256" key="5">
    <source>
        <dbReference type="ARBA" id="ARBA00051441"/>
    </source>
</evidence>
<dbReference type="GO" id="GO:0005484">
    <property type="term" value="F:SNAP receptor activity"/>
    <property type="evidence" value="ECO:0007669"/>
    <property type="project" value="InterPro"/>
</dbReference>
<evidence type="ECO:0000256" key="4">
    <source>
        <dbReference type="ARBA" id="ARBA00022898"/>
    </source>
</evidence>
<dbReference type="Pfam" id="PF01053">
    <property type="entry name" value="Cys_Met_Meta_PP"/>
    <property type="match status" value="1"/>
</dbReference>
<name>A0AAF0ED14_9BASI</name>
<dbReference type="GO" id="GO:0030170">
    <property type="term" value="F:pyridoxal phosphate binding"/>
    <property type="evidence" value="ECO:0007669"/>
    <property type="project" value="InterPro"/>
</dbReference>
<evidence type="ECO:0000256" key="3">
    <source>
        <dbReference type="ARBA" id="ARBA00022679"/>
    </source>
</evidence>
<dbReference type="GO" id="GO:0006886">
    <property type="term" value="P:intracellular protein transport"/>
    <property type="evidence" value="ECO:0007669"/>
    <property type="project" value="InterPro"/>
</dbReference>
<feature type="domain" description="T-SNARE coiled-coil homology" evidence="11">
    <location>
        <begin position="264"/>
        <end position="326"/>
    </location>
</feature>
<evidence type="ECO:0000313" key="13">
    <source>
        <dbReference type="Proteomes" id="UP001214415"/>
    </source>
</evidence>
<dbReference type="InterPro" id="IPR010989">
    <property type="entry name" value="SNARE"/>
</dbReference>
<dbReference type="GO" id="GO:0016020">
    <property type="term" value="C:membrane"/>
    <property type="evidence" value="ECO:0007669"/>
    <property type="project" value="InterPro"/>
</dbReference>
<dbReference type="EMBL" id="CP119902">
    <property type="protein sequence ID" value="WFD22754.1"/>
    <property type="molecule type" value="Genomic_DNA"/>
</dbReference>
<accession>A0AAF0ED14</accession>
<dbReference type="InterPro" id="IPR000277">
    <property type="entry name" value="Cys/Met-Metab_PyrdxlP-dep_enz"/>
</dbReference>
<protein>
    <recommendedName>
        <fullName evidence="8">cystathionine gamma-synthase</fullName>
        <ecNumber evidence="8">2.5.1.48</ecNumber>
    </recommendedName>
    <alternativeName>
        <fullName evidence="9">O-succinylhomoserine (thiol)-lyase</fullName>
    </alternativeName>
</protein>
<dbReference type="SUPFAM" id="SSF53383">
    <property type="entry name" value="PLP-dependent transferases"/>
    <property type="match status" value="1"/>
</dbReference>
<dbReference type="GO" id="GO:0016192">
    <property type="term" value="P:vesicle-mediated transport"/>
    <property type="evidence" value="ECO:0007669"/>
    <property type="project" value="InterPro"/>
</dbReference>
<dbReference type="FunFam" id="3.40.640.10:FF:000094">
    <property type="entry name" value="Probable cystathionine gamma-synthase"/>
    <property type="match status" value="1"/>
</dbReference>
<dbReference type="GO" id="GO:0003962">
    <property type="term" value="F:cystathionine gamma-synthase activity"/>
    <property type="evidence" value="ECO:0007669"/>
    <property type="project" value="UniProtKB-EC"/>
</dbReference>
<gene>
    <name evidence="12" type="ORF">MEQU1_001431</name>
</gene>
<dbReference type="Proteomes" id="UP001214415">
    <property type="component" value="Chromosome 3"/>
</dbReference>
<feature type="region of interest" description="Disordered" evidence="10">
    <location>
        <begin position="536"/>
        <end position="558"/>
    </location>
</feature>
<evidence type="ECO:0000256" key="2">
    <source>
        <dbReference type="ARBA" id="ARBA00009063"/>
    </source>
</evidence>
<sequence length="1030" mass="113572">MAFVVGPSYATSVRDRTSEFHAALGKYGMQTPASAPSVQRLTSAHAQFSQRAHAVARDLTTTTAKLDRLSQLARRKTLFDDRPVEISELTYIIKHDIAGLNRQLAELQQLSGHSQRGGKNRADEHRSNVVTMLQSTLANTTNNFQEILEVRTQNMKASKDRSEQFFQGAAPVLAEQRSKSPLYTLARAPQGAAVVGPLAASQPTASTPAPAASALTHRHPSSAQILPDEESHSTDKGFLALDMMEAGAMQQQQLMLHEFEDQQSSYLQQRSNAIESIESTISELGQIFGQLAHMVAQQGEMVQRIDDDVLQVSDNVEGARRELLKYYATISNNRWLMLKIFGVLIIFFLREGIPPNVSHAVSVSLPRWQDIVDYEEGRLTDAMQTGYPRFFIHRSIQKLAKMMCNKFARPGEDCMLFPSSAHASQCRDFIRGMEARREPASPPPPVRIVRFSLMAQKSQDSTPPDCVCTHSDSCIRLFIVLFPAQIFSVAKQFWQHTGVGISSRMAEECIRVLEHNESLLTPCGDLGTKVQMLGGRRGSHNPVGASGVTARGGGFGRSRYSRGMDQLRASDSASSSKVVRPEASNAPTSTLDDEELTIEQSVFVEERFGRNLPFELAKDARIALRRRIAGTLVGDAADEPADQAVSARQVKGITEQDVYLFPCGMSSIFHAHLTMMQERAMLQRGEPLTTESCAKALASMKDPSFMYGPYTIGKSVCFGFPYTDTLKVLQKWGPGCHFFGHGTDADLDRLEELLASQPANEPRIHALFCEFPSNPLLRSPDLARIRRLADQYDFCVVIDETVGNFVNVEVLPYADMVVSSLTKVFSGECNVMGGSLVLNPMGRHAASLRAVLSANYADTQWVEDAIFLERNSRDFVARIAHIDHNAETVSDFVHAKSRAAGCEDSLIQAVYYPKYVTREHYDACRRKQPYTSIDTAPRQGGYGGLLSVEFTTRESAQAFYDNITCAKGPSLGTNCTLACPYTLLAHYVELDWAASMEVSSNLVRVSVGLEDTQALLADFAAALAAAEATR</sequence>